<protein>
    <recommendedName>
        <fullName evidence="1">Fibronectin type-III domain-containing protein</fullName>
    </recommendedName>
</protein>
<dbReference type="InterPro" id="IPR036116">
    <property type="entry name" value="FN3_sf"/>
</dbReference>
<sequence>MMVHNHGSPFKVKIMRLNKHKHSWNSNSIIALFLLLLLLACEKEADKPTGDNKVVLTSTTAGNPGYFSVNVYCSFAKASGQTITDHGFCYATTPNPDINASVKSLGKHTGPSGFSAEISNLEDNKKYYIRAYATFSGGTIYSTHKEITTLKSGKPRISTVAVSNITPVSAVCGGVIESDSGYAITTSGICWDTDNQFDELQCLGKVINNTGNTTFSLSLSGLTEGTAYYVKAWATNQKGTSYGETRLFSSATYTVPTVTTNAITNPTANSAVGGGNVTNAGNATVTARGVCWNKTGSPSIQNCIGFTDDGEGIGSYTSNITGLSDGVTYFVKAYATNLKGTGYGTQVDFTTLAITLPTVTTTAITNPTTNSATGGGNVTNSGNATVTARGVCWNTTGNPTLQNCINFTSDGQGNGTFTSNISGLNASTTYFVRAYATNSEGTAYAVDDVSFTTLAPCVSFSINHTAGPIAPVDKNVNYGTVETNLTGNNKCWITQNLGADHQANTATDATEASAGWYWQFNRKQGFKHDGTTRTPNTTWITSINENSDWLPANDPCTLLLGSGWRLPTGTEWETANATGGWDNYNETFGSVIKLHAAGCLGFSGGSLYGRGSYGYYWSSSQGDSDDGRYLVFSSGVSGMSYGNKEYGFSARCLRD</sequence>
<dbReference type="PROSITE" id="PS50853">
    <property type="entry name" value="FN3"/>
    <property type="match status" value="2"/>
</dbReference>
<organism evidence="2">
    <name type="scientific">bioreactor metagenome</name>
    <dbReference type="NCBI Taxonomy" id="1076179"/>
    <lineage>
        <taxon>unclassified sequences</taxon>
        <taxon>metagenomes</taxon>
        <taxon>ecological metagenomes</taxon>
    </lineage>
</organism>
<accession>A0A644URN8</accession>
<dbReference type="SUPFAM" id="SSF49265">
    <property type="entry name" value="Fibronectin type III"/>
    <property type="match status" value="2"/>
</dbReference>
<evidence type="ECO:0000313" key="2">
    <source>
        <dbReference type="EMBL" id="MPL81720.1"/>
    </source>
</evidence>
<dbReference type="EMBL" id="VSSQ01000153">
    <property type="protein sequence ID" value="MPL81720.1"/>
    <property type="molecule type" value="Genomic_DNA"/>
</dbReference>
<name>A0A644URN8_9ZZZZ</name>
<dbReference type="AlphaFoldDB" id="A0A644URN8"/>
<reference evidence="2" key="1">
    <citation type="submission" date="2019-08" db="EMBL/GenBank/DDBJ databases">
        <authorList>
            <person name="Kucharzyk K."/>
            <person name="Murdoch R.W."/>
            <person name="Higgins S."/>
            <person name="Loffler F."/>
        </authorList>
    </citation>
    <scope>NUCLEOTIDE SEQUENCE</scope>
</reference>
<evidence type="ECO:0000259" key="1">
    <source>
        <dbReference type="PROSITE" id="PS50853"/>
    </source>
</evidence>
<dbReference type="InterPro" id="IPR003961">
    <property type="entry name" value="FN3_dom"/>
</dbReference>
<proteinExistence type="predicted"/>
<feature type="domain" description="Fibronectin type-III" evidence="1">
    <location>
        <begin position="156"/>
        <end position="257"/>
    </location>
</feature>
<feature type="domain" description="Fibronectin type-III" evidence="1">
    <location>
        <begin position="357"/>
        <end position="456"/>
    </location>
</feature>
<comment type="caution">
    <text evidence="2">The sequence shown here is derived from an EMBL/GenBank/DDBJ whole genome shotgun (WGS) entry which is preliminary data.</text>
</comment>
<gene>
    <name evidence="2" type="ORF">SDC9_27650</name>
</gene>